<dbReference type="Proteomes" id="UP000649753">
    <property type="component" value="Unassembled WGS sequence"/>
</dbReference>
<name>A0A927M9L4_9ACTN</name>
<proteinExistence type="predicted"/>
<organism evidence="2 3">
    <name type="scientific">Plantactinospora soyae</name>
    <dbReference type="NCBI Taxonomy" id="1544732"/>
    <lineage>
        <taxon>Bacteria</taxon>
        <taxon>Bacillati</taxon>
        <taxon>Actinomycetota</taxon>
        <taxon>Actinomycetes</taxon>
        <taxon>Micromonosporales</taxon>
        <taxon>Micromonosporaceae</taxon>
        <taxon>Plantactinospora</taxon>
    </lineage>
</organism>
<reference evidence="2" key="1">
    <citation type="submission" date="2020-10" db="EMBL/GenBank/DDBJ databases">
        <title>Sequencing the genomes of 1000 actinobacteria strains.</title>
        <authorList>
            <person name="Klenk H.-P."/>
        </authorList>
    </citation>
    <scope>NUCLEOTIDE SEQUENCE</scope>
    <source>
        <strain evidence="2">DSM 46832</strain>
    </source>
</reference>
<dbReference type="Pfam" id="PF13560">
    <property type="entry name" value="HTH_31"/>
    <property type="match status" value="1"/>
</dbReference>
<evidence type="ECO:0000313" key="3">
    <source>
        <dbReference type="Proteomes" id="UP000649753"/>
    </source>
</evidence>
<accession>A0A927M9L4</accession>
<keyword evidence="3" id="KW-1185">Reference proteome</keyword>
<feature type="domain" description="HTH cro/C1-type" evidence="1">
    <location>
        <begin position="21"/>
        <end position="77"/>
    </location>
</feature>
<dbReference type="GO" id="GO:0003677">
    <property type="term" value="F:DNA binding"/>
    <property type="evidence" value="ECO:0007669"/>
    <property type="project" value="InterPro"/>
</dbReference>
<dbReference type="InterPro" id="IPR001387">
    <property type="entry name" value="Cro/C1-type_HTH"/>
</dbReference>
<dbReference type="AlphaFoldDB" id="A0A927M9L4"/>
<gene>
    <name evidence="2" type="ORF">H4W31_004799</name>
</gene>
<sequence>MPGPERPLDGLEGPVAQFAAGLRQLRDKAGKPGYRQMAGRANYSPATLSAAASGRRLPTLEVTLAYVAACDGDVQQWEWRWREVERLNVAPAEDPDTVNGHERSPYPGWQRFSRRMRRCSSAVPCWSASWCAACGSGGSWRCSILRAPGSHRWSGQDWSRPWAGRRWC</sequence>
<dbReference type="CDD" id="cd00093">
    <property type="entry name" value="HTH_XRE"/>
    <property type="match status" value="1"/>
</dbReference>
<evidence type="ECO:0000259" key="1">
    <source>
        <dbReference type="SMART" id="SM00530"/>
    </source>
</evidence>
<dbReference type="SMART" id="SM00530">
    <property type="entry name" value="HTH_XRE"/>
    <property type="match status" value="1"/>
</dbReference>
<dbReference type="EMBL" id="JADBEB010000001">
    <property type="protein sequence ID" value="MBE1489161.1"/>
    <property type="molecule type" value="Genomic_DNA"/>
</dbReference>
<comment type="caution">
    <text evidence="2">The sequence shown here is derived from an EMBL/GenBank/DDBJ whole genome shotgun (WGS) entry which is preliminary data.</text>
</comment>
<evidence type="ECO:0000313" key="2">
    <source>
        <dbReference type="EMBL" id="MBE1489161.1"/>
    </source>
</evidence>
<protein>
    <submittedName>
        <fullName evidence="2">Transcriptional regulator with XRE-family HTH domain</fullName>
    </submittedName>
</protein>
<dbReference type="SUPFAM" id="SSF47413">
    <property type="entry name" value="lambda repressor-like DNA-binding domains"/>
    <property type="match status" value="1"/>
</dbReference>
<dbReference type="InterPro" id="IPR010982">
    <property type="entry name" value="Lambda_DNA-bd_dom_sf"/>
</dbReference>